<dbReference type="Gene3D" id="3.40.50.300">
    <property type="entry name" value="P-loop containing nucleotide triphosphate hydrolases"/>
    <property type="match status" value="2"/>
</dbReference>
<dbReference type="GO" id="GO:0005524">
    <property type="term" value="F:ATP binding"/>
    <property type="evidence" value="ECO:0007669"/>
    <property type="project" value="UniProtKB-KW"/>
</dbReference>
<dbReference type="Pfam" id="PF00271">
    <property type="entry name" value="Helicase_C"/>
    <property type="match status" value="1"/>
</dbReference>
<dbReference type="PANTHER" id="PTHR18934:SF267">
    <property type="entry name" value="ATP-DEPENDENT RNA HELICASE YLR419W-RELATED"/>
    <property type="match status" value="1"/>
</dbReference>
<keyword evidence="13" id="KW-1185">Reference proteome</keyword>
<dbReference type="Pfam" id="PF21010">
    <property type="entry name" value="HA2_C"/>
    <property type="match status" value="1"/>
</dbReference>
<evidence type="ECO:0000256" key="4">
    <source>
        <dbReference type="ARBA" id="ARBA00022806"/>
    </source>
</evidence>
<dbReference type="InterPro" id="IPR002464">
    <property type="entry name" value="DNA/RNA_helicase_DEAH_CS"/>
</dbReference>
<dbReference type="InterPro" id="IPR011709">
    <property type="entry name" value="DEAD-box_helicase_OB_fold"/>
</dbReference>
<dbReference type="Gene3D" id="3.10.110.10">
    <property type="entry name" value="Ubiquitin Conjugating Enzyme"/>
    <property type="match status" value="1"/>
</dbReference>
<dbReference type="GO" id="GO:0016787">
    <property type="term" value="F:hydrolase activity"/>
    <property type="evidence" value="ECO:0007669"/>
    <property type="project" value="UniProtKB-KW"/>
</dbReference>
<feature type="domain" description="Helicase C-terminal" evidence="11">
    <location>
        <begin position="900"/>
        <end position="1069"/>
    </location>
</feature>
<dbReference type="Pfam" id="PF07717">
    <property type="entry name" value="OB_NTP_bind"/>
    <property type="match status" value="1"/>
</dbReference>
<evidence type="ECO:0000256" key="6">
    <source>
        <dbReference type="ARBA" id="ARBA00022884"/>
    </source>
</evidence>
<evidence type="ECO:0000259" key="9">
    <source>
        <dbReference type="PROSITE" id="PS50908"/>
    </source>
</evidence>
<dbReference type="GeneID" id="30152899"/>
<protein>
    <recommendedName>
        <fullName evidence="1">RNA helicase</fullName>
        <ecNumber evidence="1">3.6.4.13</ecNumber>
    </recommendedName>
</protein>
<dbReference type="InterPro" id="IPR016135">
    <property type="entry name" value="UBQ-conjugating_enzyme/RWD"/>
</dbReference>
<dbReference type="RefSeq" id="XP_018997452.1">
    <property type="nucleotide sequence ID" value="XM_019135025.1"/>
</dbReference>
<dbReference type="SMART" id="SM00490">
    <property type="entry name" value="HELICc"/>
    <property type="match status" value="1"/>
</dbReference>
<evidence type="ECO:0000259" key="11">
    <source>
        <dbReference type="PROSITE" id="PS51194"/>
    </source>
</evidence>
<dbReference type="EMBL" id="AWGJ01000002">
    <property type="protein sequence ID" value="ODN83452.1"/>
    <property type="molecule type" value="Genomic_DNA"/>
</dbReference>
<keyword evidence="5" id="KW-0067">ATP-binding</keyword>
<feature type="compositionally biased region" description="Basic and acidic residues" evidence="8">
    <location>
        <begin position="614"/>
        <end position="627"/>
    </location>
</feature>
<evidence type="ECO:0000256" key="8">
    <source>
        <dbReference type="SAM" id="MobiDB-lite"/>
    </source>
</evidence>
<comment type="similarity">
    <text evidence="7">Belongs to the DExH box helicase family.</text>
</comment>
<evidence type="ECO:0000256" key="1">
    <source>
        <dbReference type="ARBA" id="ARBA00012552"/>
    </source>
</evidence>
<dbReference type="FunFam" id="1.20.120.1080:FF:000002">
    <property type="entry name" value="Putative ATP-dependent RNA helicase DHX36"/>
    <property type="match status" value="1"/>
</dbReference>
<dbReference type="Proteomes" id="UP000094065">
    <property type="component" value="Unassembled WGS sequence"/>
</dbReference>
<dbReference type="OrthoDB" id="5600252at2759"/>
<sequence>MAPKRRPVNVVRSGNAGNSSKPSATPAAPVDPNAPHGTFRDGTPRPAPLFPAGYKTPVAVLNEKCQKMGWEKPVVESHANRGSQSFTGSVILKKRISKNVYNLEEVRFVPHPPLEIATAAEAKHWAATYALFRFCSNLPMAMTLPPSIRPYWSTLTADKAASPPHRAWEFNPDPFAAKKEVSDRQNKRQEKEEEKTKAAESGSGAGSGRNTPAVRQEAKGGRGAAWDNAPEVKMAAALREMVEGTVRKMMQQFPSAVLEASRDATATASTSPSGVNTPSLDLSSLQTQLTTLGFRPSHINSCTSAIASATSRLQSSSTSTKDPLVLALSILSPLEAAIEWVLLHVPEDDLPQRYRPSSSSADFITGSSTKSAGKSALVKSWLIDKLVKQAGFPRKPVEVILAEEERESAALDKLGRRLCGWEEGEDGWGVEEYGSGWIAGDEGAEEERKQHREEEVMALSAVLGERFEEVSASEYTIHITPEFSNTPDSLDLHIIFDEVSPYPSAQHPTHAPTFYLSSETLPAYIRLHLHAQLMRQFRDPERHDLRSVLESGWGGAVLSMVEYLETTLQEVVDRPPDVGEVTKYLAPKVEELVPEVRAVQKRKVQQARIRGEKRKPTVEDEERAKRRRQTMLDHPEYETMMDVRMNLPAWKERNSITDALEQYRVLVVVGETGCGKSTQLPQFILDHEILAGRGASANILVTQPRRVAAMGVASRVAQERMEDLDKSPGTVGYAIRGERRSGPDTSVLFCTTGVILRRLGSGDPDLRGVSHVVVDEAHERGVDTDLLICLLRDLLERNKDIKIILMSATINEQIFIDYFGGCPSLKIPGFTHPVKDIYLEDVISKLGYSPTPSRFGPRQTEEQKASLRAEFSQLKLSPDHQRTLEVISASDRIDYGLVAAVVKHIVNTATSPDGAVLIFMPGVMEIRQCITELERASLGSVAIMPLHANLSSAEQRQVFAATKPRRKIVVATNVAETSVTIPDVIYVVDGGKVKETQYEEENGMQKLVECWTSRASGRQRRGRAGRTQPGECYKLYTRRTENNSMPRFPIPEILRTPLEALFLQVKAMNEDTDVKAFLGKAIDPPKMDAINAAWQTLQDLGAVEGEDHKSRLTALGRHMSSIPVDLRLAKMLVLGTIFKCLDPILTIAAILSSKPLFTSPIDKREESKKARESFAWAKSDLLTDVRAYDACMDVRKKGGSHGAVKTFCDDNFISFTTLRDITSLRSDFLSALSSLGFFSSTSAAELAKYNVNAKVDNLVKGVIVGGLYPRVVRVAMPKAQYERVQQGTIQKDHEAKEVKLFDQAGRVFVHPSSILFNESGFKSGYLAYFSKAETSKVFLRDATEVPLYGMLLFGGQITINHWAGGIMLGTDGHVKIRANTRIGVLCSQLRRLLDAQLTEQIESPHAADLTGHDDVVQAMLALLQRDGLTM</sequence>
<dbReference type="InterPro" id="IPR059023">
    <property type="entry name" value="RNA_hel_CTD"/>
</dbReference>
<dbReference type="Pfam" id="PF04408">
    <property type="entry name" value="WHD_HA2"/>
    <property type="match status" value="1"/>
</dbReference>
<evidence type="ECO:0000259" key="10">
    <source>
        <dbReference type="PROSITE" id="PS51192"/>
    </source>
</evidence>
<feature type="region of interest" description="Disordered" evidence="8">
    <location>
        <begin position="162"/>
        <end position="226"/>
    </location>
</feature>
<dbReference type="InterPro" id="IPR006575">
    <property type="entry name" value="RWD_dom"/>
</dbReference>
<comment type="caution">
    <text evidence="12">The sequence shown here is derived from an EMBL/GenBank/DDBJ whole genome shotgun (WGS) entry which is preliminary data.</text>
</comment>
<organism evidence="12 13">
    <name type="scientific">Cryptococcus amylolentus CBS 6039</name>
    <dbReference type="NCBI Taxonomy" id="1295533"/>
    <lineage>
        <taxon>Eukaryota</taxon>
        <taxon>Fungi</taxon>
        <taxon>Dikarya</taxon>
        <taxon>Basidiomycota</taxon>
        <taxon>Agaricomycotina</taxon>
        <taxon>Tremellomycetes</taxon>
        <taxon>Tremellales</taxon>
        <taxon>Cryptococcaceae</taxon>
        <taxon>Cryptococcus</taxon>
    </lineage>
</organism>
<dbReference type="InterPro" id="IPR007502">
    <property type="entry name" value="Helicase-assoc_dom"/>
</dbReference>
<dbReference type="CDD" id="cd00048">
    <property type="entry name" value="DSRM_SF"/>
    <property type="match status" value="1"/>
</dbReference>
<dbReference type="PROSITE" id="PS50908">
    <property type="entry name" value="RWD"/>
    <property type="match status" value="1"/>
</dbReference>
<dbReference type="Pfam" id="PF26026">
    <property type="entry name" value="RNA_hel_CTD"/>
    <property type="match status" value="1"/>
</dbReference>
<feature type="region of interest" description="Disordered" evidence="8">
    <location>
        <begin position="607"/>
        <end position="627"/>
    </location>
</feature>
<dbReference type="FunFam" id="3.40.50.300:FF:000526">
    <property type="entry name" value="DExH-box ATP-dependent RNA helicase DExH3"/>
    <property type="match status" value="1"/>
</dbReference>
<reference evidence="12 13" key="1">
    <citation type="submission" date="2016-06" db="EMBL/GenBank/DDBJ databases">
        <title>Evolution of pathogenesis and genome organization in the Tremellales.</title>
        <authorList>
            <person name="Cuomo C."/>
            <person name="Litvintseva A."/>
            <person name="Heitman J."/>
            <person name="Chen Y."/>
            <person name="Sun S."/>
            <person name="Springer D."/>
            <person name="Dromer F."/>
            <person name="Young S."/>
            <person name="Zeng Q."/>
            <person name="Chapman S."/>
            <person name="Gujja S."/>
            <person name="Saif S."/>
            <person name="Birren B."/>
        </authorList>
    </citation>
    <scope>NUCLEOTIDE SEQUENCE [LARGE SCALE GENOMIC DNA]</scope>
    <source>
        <strain evidence="12 13">CBS 6039</strain>
    </source>
</reference>
<dbReference type="CDD" id="cd23827">
    <property type="entry name" value="RWD_YLR419W-like"/>
    <property type="match status" value="1"/>
</dbReference>
<evidence type="ECO:0000313" key="12">
    <source>
        <dbReference type="EMBL" id="ODN83452.1"/>
    </source>
</evidence>
<dbReference type="GO" id="GO:0003723">
    <property type="term" value="F:RNA binding"/>
    <property type="evidence" value="ECO:0007669"/>
    <property type="project" value="UniProtKB-KW"/>
</dbReference>
<dbReference type="InterPro" id="IPR014001">
    <property type="entry name" value="Helicase_ATP-bd"/>
</dbReference>
<evidence type="ECO:0000256" key="3">
    <source>
        <dbReference type="ARBA" id="ARBA00022801"/>
    </source>
</evidence>
<feature type="domain" description="RWD" evidence="9">
    <location>
        <begin position="454"/>
        <end position="571"/>
    </location>
</feature>
<evidence type="ECO:0000256" key="7">
    <source>
        <dbReference type="ARBA" id="ARBA00060772"/>
    </source>
</evidence>
<dbReference type="EC" id="3.6.4.13" evidence="1"/>
<dbReference type="SUPFAM" id="SSF52540">
    <property type="entry name" value="P-loop containing nucleoside triphosphate hydrolases"/>
    <property type="match status" value="1"/>
</dbReference>
<dbReference type="Pfam" id="PF24385">
    <property type="entry name" value="DSRM_DHX29"/>
    <property type="match status" value="1"/>
</dbReference>
<gene>
    <name evidence="12" type="ORF">L202_01590</name>
</gene>
<dbReference type="CDD" id="cd18791">
    <property type="entry name" value="SF2_C_RHA"/>
    <property type="match status" value="1"/>
</dbReference>
<dbReference type="Pfam" id="PF00270">
    <property type="entry name" value="DEAD"/>
    <property type="match status" value="1"/>
</dbReference>
<dbReference type="SMART" id="SM00847">
    <property type="entry name" value="HA2"/>
    <property type="match status" value="1"/>
</dbReference>
<keyword evidence="6" id="KW-0694">RNA-binding</keyword>
<dbReference type="PROSITE" id="PS51194">
    <property type="entry name" value="HELICASE_CTER"/>
    <property type="match status" value="1"/>
</dbReference>
<evidence type="ECO:0000313" key="13">
    <source>
        <dbReference type="Proteomes" id="UP000094065"/>
    </source>
</evidence>
<dbReference type="InterPro" id="IPR001650">
    <property type="entry name" value="Helicase_C-like"/>
</dbReference>
<dbReference type="InterPro" id="IPR048333">
    <property type="entry name" value="HA2_WH"/>
</dbReference>
<name>A0A1E3I4H4_9TREE</name>
<dbReference type="GO" id="GO:1990904">
    <property type="term" value="C:ribonucleoprotein complex"/>
    <property type="evidence" value="ECO:0007669"/>
    <property type="project" value="UniProtKB-ARBA"/>
</dbReference>
<keyword evidence="2" id="KW-0547">Nucleotide-binding</keyword>
<accession>A0A1E3I4H4</accession>
<dbReference type="PANTHER" id="PTHR18934">
    <property type="entry name" value="ATP-DEPENDENT RNA HELICASE"/>
    <property type="match status" value="1"/>
</dbReference>
<dbReference type="GO" id="GO:0003724">
    <property type="term" value="F:RNA helicase activity"/>
    <property type="evidence" value="ECO:0007669"/>
    <property type="project" value="UniProtKB-EC"/>
</dbReference>
<proteinExistence type="inferred from homology"/>
<dbReference type="InterPro" id="IPR027417">
    <property type="entry name" value="P-loop_NTPase"/>
</dbReference>
<keyword evidence="3" id="KW-0378">Hydrolase</keyword>
<feature type="domain" description="Helicase ATP-binding" evidence="10">
    <location>
        <begin position="657"/>
        <end position="828"/>
    </location>
</feature>
<dbReference type="PROSITE" id="PS00690">
    <property type="entry name" value="DEAH_ATP_HELICASE"/>
    <property type="match status" value="1"/>
</dbReference>
<dbReference type="Pfam" id="PF05773">
    <property type="entry name" value="RWD"/>
    <property type="match status" value="1"/>
</dbReference>
<dbReference type="CDD" id="cd17917">
    <property type="entry name" value="DEXHc_RHA-like"/>
    <property type="match status" value="1"/>
</dbReference>
<dbReference type="Gene3D" id="1.20.120.1080">
    <property type="match status" value="1"/>
</dbReference>
<keyword evidence="4" id="KW-0347">Helicase</keyword>
<dbReference type="STRING" id="1295533.A0A1E3I4H4"/>
<dbReference type="SMART" id="SM00487">
    <property type="entry name" value="DEXDc"/>
    <property type="match status" value="1"/>
</dbReference>
<feature type="region of interest" description="Disordered" evidence="8">
    <location>
        <begin position="1"/>
        <end position="47"/>
    </location>
</feature>
<evidence type="ECO:0000256" key="2">
    <source>
        <dbReference type="ARBA" id="ARBA00022741"/>
    </source>
</evidence>
<evidence type="ECO:0000256" key="5">
    <source>
        <dbReference type="ARBA" id="ARBA00022840"/>
    </source>
</evidence>
<dbReference type="InterPro" id="IPR056328">
    <property type="entry name" value="DSRM_DHX29"/>
</dbReference>
<dbReference type="InterPro" id="IPR011545">
    <property type="entry name" value="DEAD/DEAH_box_helicase_dom"/>
</dbReference>
<feature type="compositionally biased region" description="Basic and acidic residues" evidence="8">
    <location>
        <begin position="176"/>
        <end position="198"/>
    </location>
</feature>
<dbReference type="PROSITE" id="PS51192">
    <property type="entry name" value="HELICASE_ATP_BIND_1"/>
    <property type="match status" value="1"/>
</dbReference>